<sequence length="76" mass="7658">PPKESISSSLLSMLSGSGLHHSSGFSSEVPGKGLHSLFSSPSTEPSTSQSEASPQGSLPALSAPKDSPAKGLFTTF</sequence>
<proteinExistence type="predicted"/>
<protein>
    <submittedName>
        <fullName evidence="2">Uncharacterized protein</fullName>
    </submittedName>
</protein>
<name>A0A1A7ZVI8_NOTFU</name>
<feature type="compositionally biased region" description="Low complexity" evidence="1">
    <location>
        <begin position="17"/>
        <end position="27"/>
    </location>
</feature>
<organism evidence="2">
    <name type="scientific">Nothobranchius furzeri</name>
    <name type="common">Turquoise killifish</name>
    <dbReference type="NCBI Taxonomy" id="105023"/>
    <lineage>
        <taxon>Eukaryota</taxon>
        <taxon>Metazoa</taxon>
        <taxon>Chordata</taxon>
        <taxon>Craniata</taxon>
        <taxon>Vertebrata</taxon>
        <taxon>Euteleostomi</taxon>
        <taxon>Actinopterygii</taxon>
        <taxon>Neopterygii</taxon>
        <taxon>Teleostei</taxon>
        <taxon>Neoteleostei</taxon>
        <taxon>Acanthomorphata</taxon>
        <taxon>Ovalentaria</taxon>
        <taxon>Atherinomorphae</taxon>
        <taxon>Cyprinodontiformes</taxon>
        <taxon>Nothobranchiidae</taxon>
        <taxon>Nothobranchius</taxon>
    </lineage>
</organism>
<feature type="non-terminal residue" evidence="2">
    <location>
        <position position="1"/>
    </location>
</feature>
<feature type="compositionally biased region" description="Low complexity" evidence="1">
    <location>
        <begin position="39"/>
        <end position="55"/>
    </location>
</feature>
<gene>
    <name evidence="2" type="primary">CABZ01078499.2</name>
</gene>
<feature type="non-terminal residue" evidence="2">
    <location>
        <position position="76"/>
    </location>
</feature>
<evidence type="ECO:0000256" key="1">
    <source>
        <dbReference type="SAM" id="MobiDB-lite"/>
    </source>
</evidence>
<dbReference type="AlphaFoldDB" id="A0A1A7ZVI8"/>
<reference evidence="2" key="1">
    <citation type="submission" date="2016-05" db="EMBL/GenBank/DDBJ databases">
        <authorList>
            <person name="Lavstsen T."/>
            <person name="Jespersen J.S."/>
        </authorList>
    </citation>
    <scope>NUCLEOTIDE SEQUENCE</scope>
    <source>
        <tissue evidence="2">Brain</tissue>
    </source>
</reference>
<accession>A0A1A7ZVI8</accession>
<evidence type="ECO:0000313" key="2">
    <source>
        <dbReference type="EMBL" id="SBP46887.1"/>
    </source>
</evidence>
<reference evidence="2" key="2">
    <citation type="submission" date="2016-06" db="EMBL/GenBank/DDBJ databases">
        <title>The genome of a short-lived fish provides insights into sex chromosome evolution and the genetic control of aging.</title>
        <authorList>
            <person name="Reichwald K."/>
            <person name="Felder M."/>
            <person name="Petzold A."/>
            <person name="Koch P."/>
            <person name="Groth M."/>
            <person name="Platzer M."/>
        </authorList>
    </citation>
    <scope>NUCLEOTIDE SEQUENCE</scope>
    <source>
        <tissue evidence="2">Brain</tissue>
    </source>
</reference>
<dbReference type="EMBL" id="HADY01008402">
    <property type="protein sequence ID" value="SBP46887.1"/>
    <property type="molecule type" value="Transcribed_RNA"/>
</dbReference>
<feature type="region of interest" description="Disordered" evidence="1">
    <location>
        <begin position="17"/>
        <end position="76"/>
    </location>
</feature>